<dbReference type="Proteomes" id="UP000066042">
    <property type="component" value="Chromosome"/>
</dbReference>
<dbReference type="SUPFAM" id="SSF53335">
    <property type="entry name" value="S-adenosyl-L-methionine-dependent methyltransferases"/>
    <property type="match status" value="1"/>
</dbReference>
<dbReference type="Gene3D" id="2.20.25.110">
    <property type="entry name" value="S-adenosyl-L-methionine-dependent methyltransferases"/>
    <property type="match status" value="1"/>
</dbReference>
<evidence type="ECO:0000313" key="3">
    <source>
        <dbReference type="EMBL" id="ALM75394.1"/>
    </source>
</evidence>
<dbReference type="GO" id="GO:0016740">
    <property type="term" value="F:transferase activity"/>
    <property type="evidence" value="ECO:0007669"/>
    <property type="project" value="UniProtKB-KW"/>
</dbReference>
<dbReference type="InterPro" id="IPR041698">
    <property type="entry name" value="Methyltransf_25"/>
</dbReference>
<dbReference type="STRING" id="55802.TBCH5v1_1477"/>
<keyword evidence="1" id="KW-0808">Transferase</keyword>
<dbReference type="InterPro" id="IPR029063">
    <property type="entry name" value="SAM-dependent_MTases_sf"/>
</dbReference>
<reference evidence="3 4" key="1">
    <citation type="journal article" date="2016" name="Genome Announc.">
        <title>Complete genome sequence of the hyperthermophilic and piezophilic archaeon Thermococcus barophilus Ch5, capable of growth at the expense of hydrogenogenesis from carbon monoxide and formate.</title>
        <authorList>
            <person name="Oger P."/>
            <person name="Sokolova T.G."/>
            <person name="Kozhevnikova D.A."/>
            <person name="Taranov E.A."/>
            <person name="Vannier P."/>
            <person name="Lee H.S."/>
            <person name="Kwon K.K."/>
            <person name="Kang S.G."/>
            <person name="Lee J.H."/>
            <person name="Bonch-Osmolovskaya E.A."/>
            <person name="Lebedinsky A.V."/>
        </authorList>
    </citation>
    <scope>NUCLEOTIDE SEQUENCE [LARGE SCALE GENOMIC DNA]</scope>
    <source>
        <strain evidence="4">Ch5</strain>
    </source>
</reference>
<organism evidence="3 4">
    <name type="scientific">Thermococcus barophilus</name>
    <dbReference type="NCBI Taxonomy" id="55802"/>
    <lineage>
        <taxon>Archaea</taxon>
        <taxon>Methanobacteriati</taxon>
        <taxon>Methanobacteriota</taxon>
        <taxon>Thermococci</taxon>
        <taxon>Thermococcales</taxon>
        <taxon>Thermococcaceae</taxon>
        <taxon>Thermococcus</taxon>
    </lineage>
</organism>
<sequence length="249" mass="29026">MKLSDFNIEEVFNVDDYMYFYSEKLTEERTQREVEFLVKALELEEPKRILDLACGFGRHAIQLAELGHEVIGVDIMDGFLEIARKTAEERGVSVKFMKGDMRELDFENEFDIVLLLFTSFGYFSDEENFKVLENVHRALKPSGLFVLDVPNRDFVVKHLSPCSVLEKGDDLMIDMSSFDVFTGRMHVRRIIIRNNQRRVVEYSLRIYTYTELIEILKRVGFEIEKVYGGFDGRELSLKAPRIIAVARKV</sequence>
<dbReference type="PATRIC" id="fig|55802.8.peg.1455"/>
<gene>
    <name evidence="3" type="ORF">TBCH5v1_1477</name>
</gene>
<evidence type="ECO:0000313" key="4">
    <source>
        <dbReference type="Proteomes" id="UP000066042"/>
    </source>
</evidence>
<dbReference type="Pfam" id="PF13649">
    <property type="entry name" value="Methyltransf_25"/>
    <property type="match status" value="1"/>
</dbReference>
<name>A0A0S1XC78_THEBA</name>
<dbReference type="AlphaFoldDB" id="A0A0S1XC78"/>
<evidence type="ECO:0000259" key="2">
    <source>
        <dbReference type="Pfam" id="PF13649"/>
    </source>
</evidence>
<accession>A0A0S1XC78</accession>
<dbReference type="EMBL" id="CP013050">
    <property type="protein sequence ID" value="ALM75394.1"/>
    <property type="molecule type" value="Genomic_DNA"/>
</dbReference>
<dbReference type="PANTHER" id="PTHR43861">
    <property type="entry name" value="TRANS-ACONITATE 2-METHYLTRANSFERASE-RELATED"/>
    <property type="match status" value="1"/>
</dbReference>
<proteinExistence type="predicted"/>
<feature type="domain" description="Methyltransferase" evidence="2">
    <location>
        <begin position="49"/>
        <end position="143"/>
    </location>
</feature>
<dbReference type="Gene3D" id="3.40.50.150">
    <property type="entry name" value="Vaccinia Virus protein VP39"/>
    <property type="match status" value="1"/>
</dbReference>
<dbReference type="CDD" id="cd02440">
    <property type="entry name" value="AdoMet_MTases"/>
    <property type="match status" value="1"/>
</dbReference>
<protein>
    <recommendedName>
        <fullName evidence="2">Methyltransferase domain-containing protein</fullName>
    </recommendedName>
</protein>
<evidence type="ECO:0000256" key="1">
    <source>
        <dbReference type="ARBA" id="ARBA00022679"/>
    </source>
</evidence>